<sequence>MASVGNDPAHLPCNYSTTYGACDSPCIIASTL</sequence>
<dbReference type="AlphaFoldDB" id="A0A2P2JQV1"/>
<proteinExistence type="predicted"/>
<dbReference type="EMBL" id="GGEC01015351">
    <property type="protein sequence ID" value="MBW95834.1"/>
    <property type="molecule type" value="Transcribed_RNA"/>
</dbReference>
<evidence type="ECO:0000313" key="1">
    <source>
        <dbReference type="EMBL" id="MBW95834.1"/>
    </source>
</evidence>
<organism evidence="1">
    <name type="scientific">Rhizophora mucronata</name>
    <name type="common">Asiatic mangrove</name>
    <dbReference type="NCBI Taxonomy" id="61149"/>
    <lineage>
        <taxon>Eukaryota</taxon>
        <taxon>Viridiplantae</taxon>
        <taxon>Streptophyta</taxon>
        <taxon>Embryophyta</taxon>
        <taxon>Tracheophyta</taxon>
        <taxon>Spermatophyta</taxon>
        <taxon>Magnoliopsida</taxon>
        <taxon>eudicotyledons</taxon>
        <taxon>Gunneridae</taxon>
        <taxon>Pentapetalae</taxon>
        <taxon>rosids</taxon>
        <taxon>fabids</taxon>
        <taxon>Malpighiales</taxon>
        <taxon>Rhizophoraceae</taxon>
        <taxon>Rhizophora</taxon>
    </lineage>
</organism>
<name>A0A2P2JQV1_RHIMU</name>
<accession>A0A2P2JQV1</accession>
<reference evidence="1" key="1">
    <citation type="submission" date="2018-02" db="EMBL/GenBank/DDBJ databases">
        <title>Rhizophora mucronata_Transcriptome.</title>
        <authorList>
            <person name="Meera S.P."/>
            <person name="Sreeshan A."/>
            <person name="Augustine A."/>
        </authorList>
    </citation>
    <scope>NUCLEOTIDE SEQUENCE</scope>
    <source>
        <tissue evidence="1">Leaf</tissue>
    </source>
</reference>
<protein>
    <submittedName>
        <fullName evidence="1">Uncharacterized protein</fullName>
    </submittedName>
</protein>